<name>M0AKW0_NATA1</name>
<protein>
    <submittedName>
        <fullName evidence="2">Uncharacterized protein</fullName>
    </submittedName>
</protein>
<reference evidence="2 3" key="1">
    <citation type="journal article" date="2014" name="PLoS Genet.">
        <title>Phylogenetically driven sequencing of extremely halophilic archaea reveals strategies for static and dynamic osmo-response.</title>
        <authorList>
            <person name="Becker E.A."/>
            <person name="Seitzer P.M."/>
            <person name="Tritt A."/>
            <person name="Larsen D."/>
            <person name="Krusor M."/>
            <person name="Yao A.I."/>
            <person name="Wu D."/>
            <person name="Madern D."/>
            <person name="Eisen J.A."/>
            <person name="Darling A.E."/>
            <person name="Facciotti M.T."/>
        </authorList>
    </citation>
    <scope>NUCLEOTIDE SEQUENCE [LARGE SCALE GENOMIC DNA]</scope>
    <source>
        <strain evidence="2 3">DSM 12278</strain>
    </source>
</reference>
<keyword evidence="3" id="KW-1185">Reference proteome</keyword>
<comment type="caution">
    <text evidence="2">The sequence shown here is derived from an EMBL/GenBank/DDBJ whole genome shotgun (WGS) entry which is preliminary data.</text>
</comment>
<feature type="region of interest" description="Disordered" evidence="1">
    <location>
        <begin position="111"/>
        <end position="146"/>
    </location>
</feature>
<sequence>MVSERSHSLSRRTALRGFAVLAGTALAGLGTGTVGGARPLAATETPADTERYVAVVDRIVDGEHVVLLLEEDGRIVDQLVVSRSAFDTVAESDILVVIVADDELIDYRILPERPCRESEAPGEDADPETALRSSAGTRSDAARDWP</sequence>
<proteinExistence type="predicted"/>
<organism evidence="2 3">
    <name type="scientific">Natrialba asiatica (strain ATCC 700177 / DSM 12278 / JCM 9576 / FERM P-10747 / NBRC 102637 / 172P1)</name>
    <dbReference type="NCBI Taxonomy" id="29540"/>
    <lineage>
        <taxon>Archaea</taxon>
        <taxon>Methanobacteriati</taxon>
        <taxon>Methanobacteriota</taxon>
        <taxon>Stenosarchaea group</taxon>
        <taxon>Halobacteria</taxon>
        <taxon>Halobacteriales</taxon>
        <taxon>Natrialbaceae</taxon>
        <taxon>Natrialba</taxon>
    </lineage>
</organism>
<dbReference type="eggNOG" id="arCOG06330">
    <property type="taxonomic scope" value="Archaea"/>
</dbReference>
<dbReference type="AlphaFoldDB" id="M0AKW0"/>
<dbReference type="PROSITE" id="PS51318">
    <property type="entry name" value="TAT"/>
    <property type="match status" value="1"/>
</dbReference>
<dbReference type="InterPro" id="IPR006311">
    <property type="entry name" value="TAT_signal"/>
</dbReference>
<dbReference type="OrthoDB" id="205932at2157"/>
<dbReference type="EMBL" id="AOIO01000034">
    <property type="protein sequence ID" value="ELY99370.1"/>
    <property type="molecule type" value="Genomic_DNA"/>
</dbReference>
<evidence type="ECO:0000313" key="2">
    <source>
        <dbReference type="EMBL" id="ELY99370.1"/>
    </source>
</evidence>
<dbReference type="Proteomes" id="UP000011554">
    <property type="component" value="Unassembled WGS sequence"/>
</dbReference>
<dbReference type="RefSeq" id="WP_006110273.1">
    <property type="nucleotide sequence ID" value="NZ_AOIO01000034.1"/>
</dbReference>
<evidence type="ECO:0000256" key="1">
    <source>
        <dbReference type="SAM" id="MobiDB-lite"/>
    </source>
</evidence>
<dbReference type="PATRIC" id="fig|29540.5.peg.3265"/>
<accession>M0AKW0</accession>
<gene>
    <name evidence="2" type="ORF">C481_16005</name>
</gene>
<evidence type="ECO:0000313" key="3">
    <source>
        <dbReference type="Proteomes" id="UP000011554"/>
    </source>
</evidence>